<feature type="domain" description="Large ribosomal subunit protein uL11 C-terminal" evidence="8">
    <location>
        <begin position="93"/>
        <end position="162"/>
    </location>
</feature>
<dbReference type="SUPFAM" id="SSF46906">
    <property type="entry name" value="Ribosomal protein L11, C-terminal domain"/>
    <property type="match status" value="1"/>
</dbReference>
<organism evidence="10 11">
    <name type="scientific">Acanthosepion pharaonis</name>
    <name type="common">Pharaoh cuttlefish</name>
    <name type="synonym">Sepia pharaonis</name>
    <dbReference type="NCBI Taxonomy" id="158019"/>
    <lineage>
        <taxon>Eukaryota</taxon>
        <taxon>Metazoa</taxon>
        <taxon>Spiralia</taxon>
        <taxon>Lophotrochozoa</taxon>
        <taxon>Mollusca</taxon>
        <taxon>Cephalopoda</taxon>
        <taxon>Coleoidea</taxon>
        <taxon>Decapodiformes</taxon>
        <taxon>Sepiida</taxon>
        <taxon>Sepiina</taxon>
        <taxon>Sepiidae</taxon>
        <taxon>Acanthosepion</taxon>
    </lineage>
</organism>
<dbReference type="GO" id="GO:0003735">
    <property type="term" value="F:structural constituent of ribosome"/>
    <property type="evidence" value="ECO:0007669"/>
    <property type="project" value="InterPro"/>
</dbReference>
<evidence type="ECO:0000256" key="6">
    <source>
        <dbReference type="ARBA" id="ARBA00041455"/>
    </source>
</evidence>
<dbReference type="InterPro" id="IPR020783">
    <property type="entry name" value="Ribosomal_uL11_C"/>
</dbReference>
<evidence type="ECO:0000256" key="7">
    <source>
        <dbReference type="RuleBase" id="RU003978"/>
    </source>
</evidence>
<dbReference type="InterPro" id="IPR036796">
    <property type="entry name" value="Ribosomal_uL11_N_sf"/>
</dbReference>
<dbReference type="Pfam" id="PF00298">
    <property type="entry name" value="Ribosomal_L11"/>
    <property type="match status" value="1"/>
</dbReference>
<evidence type="ECO:0000313" key="10">
    <source>
        <dbReference type="EMBL" id="CAE1237489.1"/>
    </source>
</evidence>
<dbReference type="CDD" id="cd00349">
    <property type="entry name" value="Ribosomal_L11"/>
    <property type="match status" value="1"/>
</dbReference>
<dbReference type="InterPro" id="IPR036769">
    <property type="entry name" value="Ribosomal_uL11_C_sf"/>
</dbReference>
<dbReference type="AlphaFoldDB" id="A0A812BNT4"/>
<dbReference type="GO" id="GO:0070180">
    <property type="term" value="F:large ribosomal subunit rRNA binding"/>
    <property type="evidence" value="ECO:0007669"/>
    <property type="project" value="TreeGrafter"/>
</dbReference>
<evidence type="ECO:0000259" key="8">
    <source>
        <dbReference type="Pfam" id="PF00298"/>
    </source>
</evidence>
<accession>A0A812BNT4</accession>
<evidence type="ECO:0000313" key="11">
    <source>
        <dbReference type="Proteomes" id="UP000597762"/>
    </source>
</evidence>
<evidence type="ECO:0000256" key="3">
    <source>
        <dbReference type="ARBA" id="ARBA00023274"/>
    </source>
</evidence>
<dbReference type="EMBL" id="CAHIKZ030000764">
    <property type="protein sequence ID" value="CAE1237489.1"/>
    <property type="molecule type" value="Genomic_DNA"/>
</dbReference>
<comment type="similarity">
    <text evidence="1 7">Belongs to the universal ribosomal protein uL11 family.</text>
</comment>
<reference evidence="10" key="1">
    <citation type="submission" date="2021-01" db="EMBL/GenBank/DDBJ databases">
        <authorList>
            <person name="Li R."/>
            <person name="Bekaert M."/>
        </authorList>
    </citation>
    <scope>NUCLEOTIDE SEQUENCE</scope>
    <source>
        <strain evidence="10">Farmed</strain>
    </source>
</reference>
<dbReference type="HAMAP" id="MF_00736">
    <property type="entry name" value="Ribosomal_uL11"/>
    <property type="match status" value="1"/>
</dbReference>
<dbReference type="Gene3D" id="1.10.10.250">
    <property type="entry name" value="Ribosomal protein L11, C-terminal domain"/>
    <property type="match status" value="1"/>
</dbReference>
<comment type="caution">
    <text evidence="10">The sequence shown here is derived from an EMBL/GenBank/DDBJ whole genome shotgun (WGS) entry which is preliminary data.</text>
</comment>
<sequence length="200" mass="22189">MASKGRRLAQGAMAGKKAMEKKSKEVQYLKTIIPCGMAAAAPPLGPQLGQLGVPIASFCREFNEKTNHFKPGIPMRTQITVNPDRSYKIDMISPPSTYFLKQAAGIQKAAMKGGDEVSGKISLKHLYEIAKIKSDDPGFAGMSLEKVCKCLIGTARTCGIKIVPSLDVEEYKEFLTQRLEWVKEEEKRLEELRQAKMLRL</sequence>
<protein>
    <recommendedName>
        <fullName evidence="5">Large ribosomal subunit protein uL11m</fullName>
    </recommendedName>
    <alternativeName>
        <fullName evidence="6">39S ribosomal protein L11, mitochondrial</fullName>
    </alternativeName>
</protein>
<dbReference type="Proteomes" id="UP000597762">
    <property type="component" value="Unassembled WGS sequence"/>
</dbReference>
<dbReference type="GO" id="GO:0005762">
    <property type="term" value="C:mitochondrial large ribosomal subunit"/>
    <property type="evidence" value="ECO:0007669"/>
    <property type="project" value="TreeGrafter"/>
</dbReference>
<dbReference type="SMART" id="SM00649">
    <property type="entry name" value="RL11"/>
    <property type="match status" value="1"/>
</dbReference>
<feature type="domain" description="Large ribosomal subunit protein uL11 N-terminal" evidence="9">
    <location>
        <begin position="30"/>
        <end position="87"/>
    </location>
</feature>
<evidence type="ECO:0000256" key="4">
    <source>
        <dbReference type="ARBA" id="ARBA00038782"/>
    </source>
</evidence>
<keyword evidence="2 7" id="KW-0689">Ribosomal protein</keyword>
<dbReference type="FunFam" id="1.10.10.250:FF:000003">
    <property type="entry name" value="Mitochondrial ribosomal protein L11"/>
    <property type="match status" value="1"/>
</dbReference>
<dbReference type="InterPro" id="IPR020784">
    <property type="entry name" value="Ribosomal_uL11_N"/>
</dbReference>
<dbReference type="PANTHER" id="PTHR11661:SF1">
    <property type="entry name" value="LARGE RIBOSOMAL SUBUNIT PROTEIN UL11M"/>
    <property type="match status" value="1"/>
</dbReference>
<dbReference type="OrthoDB" id="1091498at2759"/>
<evidence type="ECO:0000259" key="9">
    <source>
        <dbReference type="Pfam" id="PF03946"/>
    </source>
</evidence>
<keyword evidence="11" id="KW-1185">Reference proteome</keyword>
<comment type="subunit">
    <text evidence="4">Component of the mitochondrial ribosome large subunit (39S) which comprises a 16S rRNA and about 50 distinct proteins.</text>
</comment>
<dbReference type="InterPro" id="IPR000911">
    <property type="entry name" value="Ribosomal_uL11"/>
</dbReference>
<dbReference type="GO" id="GO:0006412">
    <property type="term" value="P:translation"/>
    <property type="evidence" value="ECO:0007669"/>
    <property type="project" value="InterPro"/>
</dbReference>
<proteinExistence type="inferred from homology"/>
<evidence type="ECO:0000256" key="2">
    <source>
        <dbReference type="ARBA" id="ARBA00022980"/>
    </source>
</evidence>
<dbReference type="SUPFAM" id="SSF54747">
    <property type="entry name" value="Ribosomal L11/L12e N-terminal domain"/>
    <property type="match status" value="1"/>
</dbReference>
<name>A0A812BNT4_ACAPH</name>
<keyword evidence="3 7" id="KW-0687">Ribonucleoprotein</keyword>
<dbReference type="PANTHER" id="PTHR11661">
    <property type="entry name" value="60S RIBOSOMAL PROTEIN L12"/>
    <property type="match status" value="1"/>
</dbReference>
<dbReference type="Pfam" id="PF03946">
    <property type="entry name" value="Ribosomal_L11_N"/>
    <property type="match status" value="1"/>
</dbReference>
<gene>
    <name evidence="10" type="ORF">SPHA_20786</name>
</gene>
<dbReference type="Gene3D" id="3.30.1550.10">
    <property type="entry name" value="Ribosomal protein L11/L12, N-terminal domain"/>
    <property type="match status" value="1"/>
</dbReference>
<evidence type="ECO:0000256" key="5">
    <source>
        <dbReference type="ARBA" id="ARBA00040104"/>
    </source>
</evidence>
<evidence type="ECO:0000256" key="1">
    <source>
        <dbReference type="ARBA" id="ARBA00010537"/>
    </source>
</evidence>